<dbReference type="SUPFAM" id="SSF52540">
    <property type="entry name" value="P-loop containing nucleoside triphosphate hydrolases"/>
    <property type="match status" value="1"/>
</dbReference>
<evidence type="ECO:0000256" key="2">
    <source>
        <dbReference type="SAM" id="Coils"/>
    </source>
</evidence>
<keyword evidence="2" id="KW-0175">Coiled coil</keyword>
<protein>
    <recommendedName>
        <fullName evidence="4">AAA+ ATPase domain-containing protein</fullName>
    </recommendedName>
</protein>
<name>A0ABU6QNY2_9FABA</name>
<keyword evidence="6" id="KW-1185">Reference proteome</keyword>
<evidence type="ECO:0000256" key="1">
    <source>
        <dbReference type="ARBA" id="ARBA00022821"/>
    </source>
</evidence>
<organism evidence="5 6">
    <name type="scientific">Stylosanthes scabra</name>
    <dbReference type="NCBI Taxonomy" id="79078"/>
    <lineage>
        <taxon>Eukaryota</taxon>
        <taxon>Viridiplantae</taxon>
        <taxon>Streptophyta</taxon>
        <taxon>Embryophyta</taxon>
        <taxon>Tracheophyta</taxon>
        <taxon>Spermatophyta</taxon>
        <taxon>Magnoliopsida</taxon>
        <taxon>eudicotyledons</taxon>
        <taxon>Gunneridae</taxon>
        <taxon>Pentapetalae</taxon>
        <taxon>rosids</taxon>
        <taxon>fabids</taxon>
        <taxon>Fabales</taxon>
        <taxon>Fabaceae</taxon>
        <taxon>Papilionoideae</taxon>
        <taxon>50 kb inversion clade</taxon>
        <taxon>dalbergioids sensu lato</taxon>
        <taxon>Dalbergieae</taxon>
        <taxon>Pterocarpus clade</taxon>
        <taxon>Stylosanthes</taxon>
    </lineage>
</organism>
<gene>
    <name evidence="5" type="ORF">PIB30_073312</name>
</gene>
<keyword evidence="1" id="KW-0611">Plant defense</keyword>
<dbReference type="InterPro" id="IPR027417">
    <property type="entry name" value="P-loop_NTPase"/>
</dbReference>
<dbReference type="SMART" id="SM00382">
    <property type="entry name" value="AAA"/>
    <property type="match status" value="1"/>
</dbReference>
<proteinExistence type="predicted"/>
<sequence>MAIPIPIPEFVQEYTVNLVANYVTNQLDYVWNYEKKFEELSRVVKQLWEDRDRVYDKAEEDEDRYGREIYNDVKMWLDQIDEVISKYEKFEEEHRKNGEYPLSFSNLETRHSRSKRAEDIQEEIRKLQQEKHDRVSHFPSSSSIGFAFANVDYEAFVSRDEVKENITRALKDSRARAIGVHGSPGVGKTTLVIEVANQARKDNLFNVVIMRRLKKEKENTLIILDDMSVKLDLDMLGLGIASETYNDDIDYQKNLIVQEERKHSVADDNAHSNKNKTKQNPKDGAAEEREKTSAGSGKVKTEECHKGCKVLLISEMRTALSQMGVKSSLIFSVNSLSEKEAETLFNKRAGIDDKNELGKIATEISKRCDGFAHVNSYNRKGIEKSESLSLGGCSSEASKAKANRNS</sequence>
<accession>A0ABU6QNY2</accession>
<dbReference type="Proteomes" id="UP001341840">
    <property type="component" value="Unassembled WGS sequence"/>
</dbReference>
<dbReference type="PANTHER" id="PTHR33463">
    <property type="entry name" value="NB-ARC DOMAIN-CONTAINING PROTEIN-RELATED"/>
    <property type="match status" value="1"/>
</dbReference>
<feature type="region of interest" description="Disordered" evidence="3">
    <location>
        <begin position="261"/>
        <end position="299"/>
    </location>
</feature>
<evidence type="ECO:0000259" key="4">
    <source>
        <dbReference type="SMART" id="SM00382"/>
    </source>
</evidence>
<evidence type="ECO:0000313" key="6">
    <source>
        <dbReference type="Proteomes" id="UP001341840"/>
    </source>
</evidence>
<feature type="compositionally biased region" description="Low complexity" evidence="3">
    <location>
        <begin position="387"/>
        <end position="397"/>
    </location>
</feature>
<evidence type="ECO:0000256" key="3">
    <source>
        <dbReference type="SAM" id="MobiDB-lite"/>
    </source>
</evidence>
<dbReference type="EMBL" id="JASCZI010000887">
    <property type="protein sequence ID" value="MED6113709.1"/>
    <property type="molecule type" value="Genomic_DNA"/>
</dbReference>
<comment type="caution">
    <text evidence="5">The sequence shown here is derived from an EMBL/GenBank/DDBJ whole genome shotgun (WGS) entry which is preliminary data.</text>
</comment>
<dbReference type="InterPro" id="IPR050905">
    <property type="entry name" value="Plant_NBS-LRR"/>
</dbReference>
<dbReference type="Gene3D" id="3.40.50.300">
    <property type="entry name" value="P-loop containing nucleotide triphosphate hydrolases"/>
    <property type="match status" value="1"/>
</dbReference>
<feature type="compositionally biased region" description="Basic and acidic residues" evidence="3">
    <location>
        <begin position="261"/>
        <end position="271"/>
    </location>
</feature>
<feature type="compositionally biased region" description="Basic and acidic residues" evidence="3">
    <location>
        <begin position="280"/>
        <end position="292"/>
    </location>
</feature>
<dbReference type="PANTHER" id="PTHR33463:SF198">
    <property type="entry name" value="RPP4C3"/>
    <property type="match status" value="1"/>
</dbReference>
<feature type="domain" description="AAA+ ATPase" evidence="4">
    <location>
        <begin position="174"/>
        <end position="355"/>
    </location>
</feature>
<feature type="region of interest" description="Disordered" evidence="3">
    <location>
        <begin position="386"/>
        <end position="406"/>
    </location>
</feature>
<dbReference type="CDD" id="cd00009">
    <property type="entry name" value="AAA"/>
    <property type="match status" value="1"/>
</dbReference>
<feature type="coiled-coil region" evidence="2">
    <location>
        <begin position="73"/>
        <end position="130"/>
    </location>
</feature>
<reference evidence="5 6" key="1">
    <citation type="journal article" date="2023" name="Plants (Basel)">
        <title>Bridging the Gap: Combining Genomics and Transcriptomics Approaches to Understand Stylosanthes scabra, an Orphan Legume from the Brazilian Caatinga.</title>
        <authorList>
            <person name="Ferreira-Neto J.R.C."/>
            <person name="da Silva M.D."/>
            <person name="Binneck E."/>
            <person name="de Melo N.F."/>
            <person name="da Silva R.H."/>
            <person name="de Melo A.L.T.M."/>
            <person name="Pandolfi V."/>
            <person name="Bustamante F.O."/>
            <person name="Brasileiro-Vidal A.C."/>
            <person name="Benko-Iseppon A.M."/>
        </authorList>
    </citation>
    <scope>NUCLEOTIDE SEQUENCE [LARGE SCALE GENOMIC DNA]</scope>
    <source>
        <tissue evidence="5">Leaves</tissue>
    </source>
</reference>
<dbReference type="InterPro" id="IPR003593">
    <property type="entry name" value="AAA+_ATPase"/>
</dbReference>
<evidence type="ECO:0000313" key="5">
    <source>
        <dbReference type="EMBL" id="MED6113709.1"/>
    </source>
</evidence>